<proteinExistence type="predicted"/>
<dbReference type="SMART" id="SM00345">
    <property type="entry name" value="HTH_GNTR"/>
    <property type="match status" value="1"/>
</dbReference>
<evidence type="ECO:0000256" key="3">
    <source>
        <dbReference type="ARBA" id="ARBA00023163"/>
    </source>
</evidence>
<dbReference type="EMBL" id="CP056030">
    <property type="protein sequence ID" value="QKZ05954.1"/>
    <property type="molecule type" value="Genomic_DNA"/>
</dbReference>
<dbReference type="AlphaFoldDB" id="A0A7D5D868"/>
<evidence type="ECO:0000256" key="1">
    <source>
        <dbReference type="ARBA" id="ARBA00023015"/>
    </source>
</evidence>
<accession>A0A7D5D868</accession>
<dbReference type="Pfam" id="PF07729">
    <property type="entry name" value="FCD"/>
    <property type="match status" value="1"/>
</dbReference>
<evidence type="ECO:0000256" key="2">
    <source>
        <dbReference type="ARBA" id="ARBA00023125"/>
    </source>
</evidence>
<dbReference type="GO" id="GO:0003700">
    <property type="term" value="F:DNA-binding transcription factor activity"/>
    <property type="evidence" value="ECO:0007669"/>
    <property type="project" value="InterPro"/>
</dbReference>
<dbReference type="GO" id="GO:0003677">
    <property type="term" value="F:DNA binding"/>
    <property type="evidence" value="ECO:0007669"/>
    <property type="project" value="UniProtKB-KW"/>
</dbReference>
<reference evidence="5 6" key="1">
    <citation type="submission" date="2020-06" db="EMBL/GenBank/DDBJ databases">
        <title>Pseudomonas eucalypticola sp. nov., an endophyte of Eucalyptus dunnii leaves with biocontrol ability of eucalyptus leaf blight.</title>
        <authorList>
            <person name="Liu Y."/>
            <person name="Song Z."/>
            <person name="Zeng H."/>
            <person name="Lu M."/>
            <person name="Wang X."/>
            <person name="Lian X."/>
            <person name="Zhang Q."/>
        </authorList>
    </citation>
    <scope>NUCLEOTIDE SEQUENCE [LARGE SCALE GENOMIC DNA]</scope>
    <source>
        <strain evidence="5 6">NP-1</strain>
    </source>
</reference>
<feature type="domain" description="HTH gntR-type" evidence="4">
    <location>
        <begin position="10"/>
        <end position="77"/>
    </location>
</feature>
<dbReference type="RefSeq" id="WP_158153992.1">
    <property type="nucleotide sequence ID" value="NZ_CP056030.1"/>
</dbReference>
<dbReference type="InterPro" id="IPR036390">
    <property type="entry name" value="WH_DNA-bd_sf"/>
</dbReference>
<dbReference type="Proteomes" id="UP000509568">
    <property type="component" value="Chromosome"/>
</dbReference>
<protein>
    <submittedName>
        <fullName evidence="5">GntR family transcriptional regulator</fullName>
    </submittedName>
</protein>
<dbReference type="InterPro" id="IPR008920">
    <property type="entry name" value="TF_FadR/GntR_C"/>
</dbReference>
<keyword evidence="3" id="KW-0804">Transcription</keyword>
<dbReference type="Pfam" id="PF00392">
    <property type="entry name" value="GntR"/>
    <property type="match status" value="1"/>
</dbReference>
<keyword evidence="6" id="KW-1185">Reference proteome</keyword>
<keyword evidence="2" id="KW-0238">DNA-binding</keyword>
<dbReference type="PROSITE" id="PS50949">
    <property type="entry name" value="HTH_GNTR"/>
    <property type="match status" value="1"/>
</dbReference>
<dbReference type="InterPro" id="IPR036388">
    <property type="entry name" value="WH-like_DNA-bd_sf"/>
</dbReference>
<evidence type="ECO:0000313" key="5">
    <source>
        <dbReference type="EMBL" id="QKZ05954.1"/>
    </source>
</evidence>
<dbReference type="SUPFAM" id="SSF48008">
    <property type="entry name" value="GntR ligand-binding domain-like"/>
    <property type="match status" value="1"/>
</dbReference>
<evidence type="ECO:0000313" key="6">
    <source>
        <dbReference type="Proteomes" id="UP000509568"/>
    </source>
</evidence>
<dbReference type="Gene3D" id="1.20.120.530">
    <property type="entry name" value="GntR ligand-binding domain-like"/>
    <property type="match status" value="1"/>
</dbReference>
<dbReference type="PANTHER" id="PTHR43537">
    <property type="entry name" value="TRANSCRIPTIONAL REGULATOR, GNTR FAMILY"/>
    <property type="match status" value="1"/>
</dbReference>
<dbReference type="SMART" id="SM00895">
    <property type="entry name" value="FCD"/>
    <property type="match status" value="1"/>
</dbReference>
<dbReference type="Gene3D" id="1.10.10.10">
    <property type="entry name" value="Winged helix-like DNA-binding domain superfamily/Winged helix DNA-binding domain"/>
    <property type="match status" value="1"/>
</dbReference>
<sequence>MGSVTVTAKQLEVNRIVDVLSRAIAQQRLRPGTRLVEAQIVETLQANRNHVQVALQRLAMQHIITIETNRGAIVSQPTAQEAREVFAARRAIERAVVEAITPDALAAHADSLAEQMAAERQASASGDRRETVRVRSEFHLMLADLCGNRLLREILGNLIVRSSLIVSLYQRLDTPSCRCDDHQAILDALHSGDSEQAVQAMFHHLVDLESQLDLTEQSAPDINLREALADL</sequence>
<gene>
    <name evidence="5" type="ORF">HWQ56_20050</name>
</gene>
<name>A0A7D5D868_9PSED</name>
<dbReference type="KEGG" id="pez:HWQ56_20050"/>
<organism evidence="5 6">
    <name type="scientific">Pseudomonas eucalypticola</name>
    <dbReference type="NCBI Taxonomy" id="2599595"/>
    <lineage>
        <taxon>Bacteria</taxon>
        <taxon>Pseudomonadati</taxon>
        <taxon>Pseudomonadota</taxon>
        <taxon>Gammaproteobacteria</taxon>
        <taxon>Pseudomonadales</taxon>
        <taxon>Pseudomonadaceae</taxon>
        <taxon>Pseudomonas</taxon>
    </lineage>
</organism>
<dbReference type="PANTHER" id="PTHR43537:SF53">
    <property type="entry name" value="HTH-TYPE TRANSCRIPTIONAL REPRESSOR NANR"/>
    <property type="match status" value="1"/>
</dbReference>
<keyword evidence="1" id="KW-0805">Transcription regulation</keyword>
<dbReference type="InterPro" id="IPR011711">
    <property type="entry name" value="GntR_C"/>
</dbReference>
<dbReference type="SUPFAM" id="SSF46785">
    <property type="entry name" value="Winged helix' DNA-binding domain"/>
    <property type="match status" value="1"/>
</dbReference>
<evidence type="ECO:0000259" key="4">
    <source>
        <dbReference type="PROSITE" id="PS50949"/>
    </source>
</evidence>
<dbReference type="InterPro" id="IPR000524">
    <property type="entry name" value="Tscrpt_reg_HTH_GntR"/>
</dbReference>